<feature type="region of interest" description="Disordered" evidence="9">
    <location>
        <begin position="308"/>
        <end position="330"/>
    </location>
</feature>
<keyword evidence="13" id="KW-1185">Reference proteome</keyword>
<dbReference type="InterPro" id="IPR000719">
    <property type="entry name" value="Prot_kinase_dom"/>
</dbReference>
<feature type="transmembrane region" description="Helical" evidence="10">
    <location>
        <begin position="700"/>
        <end position="720"/>
    </location>
</feature>
<dbReference type="GO" id="GO:0005524">
    <property type="term" value="F:ATP binding"/>
    <property type="evidence" value="ECO:0007669"/>
    <property type="project" value="UniProtKB-KW"/>
</dbReference>
<evidence type="ECO:0000256" key="5">
    <source>
        <dbReference type="ARBA" id="ARBA00022777"/>
    </source>
</evidence>
<evidence type="ECO:0000256" key="4">
    <source>
        <dbReference type="ARBA" id="ARBA00022741"/>
    </source>
</evidence>
<dbReference type="PROSITE" id="PS50011">
    <property type="entry name" value="PROTEIN_KINASE_DOM"/>
    <property type="match status" value="1"/>
</dbReference>
<dbReference type="PANTHER" id="PTHR24363">
    <property type="entry name" value="SERINE/THREONINE PROTEIN KINASE"/>
    <property type="match status" value="1"/>
</dbReference>
<evidence type="ECO:0000256" key="7">
    <source>
        <dbReference type="ARBA" id="ARBA00047899"/>
    </source>
</evidence>
<feature type="compositionally biased region" description="Polar residues" evidence="9">
    <location>
        <begin position="308"/>
        <end position="321"/>
    </location>
</feature>
<dbReference type="AlphaFoldDB" id="A0A2W1JNN3"/>
<comment type="catalytic activity">
    <reaction evidence="7">
        <text>L-threonyl-[protein] + ATP = O-phospho-L-threonyl-[protein] + ADP + H(+)</text>
        <dbReference type="Rhea" id="RHEA:46608"/>
        <dbReference type="Rhea" id="RHEA-COMP:11060"/>
        <dbReference type="Rhea" id="RHEA-COMP:11605"/>
        <dbReference type="ChEBI" id="CHEBI:15378"/>
        <dbReference type="ChEBI" id="CHEBI:30013"/>
        <dbReference type="ChEBI" id="CHEBI:30616"/>
        <dbReference type="ChEBI" id="CHEBI:61977"/>
        <dbReference type="ChEBI" id="CHEBI:456216"/>
        <dbReference type="EC" id="2.7.11.1"/>
    </reaction>
</comment>
<protein>
    <recommendedName>
        <fullName evidence="1">non-specific serine/threonine protein kinase</fullName>
        <ecNumber evidence="1">2.7.11.1</ecNumber>
    </recommendedName>
</protein>
<sequence>MSFCINPDCSQRQNSEQDNYCQTCGTSLVINERYRIIRPLRELEADHCTEVFEVDNLGVPKVIKVLTNQRRRLVTLFEQEAQILKDLKHLSVSRVDNYFRFTPEHGPKDLHCLVLEKIPGLNLQQWIAENELLSEALAIEWLQLLVPILEGIHQQRLIHRDIKPSNIMVSPDGGVSLIDFGAARKVTTTYLKKLEDEDVTRIYTPGYTAPEQIEGQANYSSDFFALGRTFVHLLTGVGPDEFSKDKERRLEWRQAAPQISDHFANLIDELIAPVPEERLYNAQVLALRLAWMSEAVNAPLEQTRIPNSETSENTTLKQISPSLPGETTAEVVSPAPTRDETRMVKPLMGVLGIGVAIATFIFGARYLGVLQPLELKAFDHLMGLRPADMPDSRLLLVTVDEADIQYQNQQNMSMRWSLSDQALNQALETLETYQPRAIGLDIYRDFSVTPEVPELATRLQQNPNFFGICKVASPLDGAPDATPPPAELPSNRVGFSDFIDDAGNTVRRHLIYLTPPVNSSCSADYAFSLQLASHYLAADGIQPGANPDGNLTLGPAVLKPLPSHAGGYQGIDDSGHQILLNYRSLRTVDSVAEQISLQDLLENKIPPESLESLKDRIVLIGITAPSTTDNWQTPYSNTADPSQEQTPGVFIQAQMISQLLSIALQERSQLWWWSLPIEALWIGAWSLLGGILAWAVHKPLYLAIAGAMSFTLLFGISFGILTQGGWIPLVPAAIALFSAQLAVLFLWKRRLS</sequence>
<evidence type="ECO:0000256" key="10">
    <source>
        <dbReference type="SAM" id="Phobius"/>
    </source>
</evidence>
<name>A0A2W1JNN3_9CYAN</name>
<dbReference type="PROSITE" id="PS00108">
    <property type="entry name" value="PROTEIN_KINASE_ST"/>
    <property type="match status" value="1"/>
</dbReference>
<dbReference type="EMBL" id="PQWO01000026">
    <property type="protein sequence ID" value="PZD70861.1"/>
    <property type="molecule type" value="Genomic_DNA"/>
</dbReference>
<keyword evidence="10" id="KW-0812">Transmembrane</keyword>
<organism evidence="12 13">
    <name type="scientific">Acaryochloris thomasi RCC1774</name>
    <dbReference type="NCBI Taxonomy" id="1764569"/>
    <lineage>
        <taxon>Bacteria</taxon>
        <taxon>Bacillati</taxon>
        <taxon>Cyanobacteriota</taxon>
        <taxon>Cyanophyceae</taxon>
        <taxon>Acaryochloridales</taxon>
        <taxon>Acaryochloridaceae</taxon>
        <taxon>Acaryochloris</taxon>
        <taxon>Acaryochloris thomasi</taxon>
    </lineage>
</organism>
<evidence type="ECO:0000259" key="11">
    <source>
        <dbReference type="PROSITE" id="PS50011"/>
    </source>
</evidence>
<comment type="caution">
    <text evidence="12">The sequence shown here is derived from an EMBL/GenBank/DDBJ whole genome shotgun (WGS) entry which is preliminary data.</text>
</comment>
<proteinExistence type="predicted"/>
<feature type="transmembrane region" description="Helical" evidence="10">
    <location>
        <begin position="726"/>
        <end position="747"/>
    </location>
</feature>
<keyword evidence="5 12" id="KW-0418">Kinase</keyword>
<dbReference type="SMART" id="SM01080">
    <property type="entry name" value="CHASE2"/>
    <property type="match status" value="1"/>
</dbReference>
<gene>
    <name evidence="12" type="primary">spkB_16</name>
    <name evidence="12" type="ORF">C1752_08855</name>
</gene>
<evidence type="ECO:0000256" key="3">
    <source>
        <dbReference type="ARBA" id="ARBA00022679"/>
    </source>
</evidence>
<keyword evidence="10" id="KW-1133">Transmembrane helix</keyword>
<dbReference type="Pfam" id="PF05226">
    <property type="entry name" value="CHASE2"/>
    <property type="match status" value="1"/>
</dbReference>
<dbReference type="EC" id="2.7.11.1" evidence="1"/>
<dbReference type="Gene3D" id="1.10.510.10">
    <property type="entry name" value="Transferase(Phosphotransferase) domain 1"/>
    <property type="match status" value="1"/>
</dbReference>
<evidence type="ECO:0000256" key="6">
    <source>
        <dbReference type="ARBA" id="ARBA00022840"/>
    </source>
</evidence>
<dbReference type="CDD" id="cd14014">
    <property type="entry name" value="STKc_PknB_like"/>
    <property type="match status" value="1"/>
</dbReference>
<dbReference type="NCBIfam" id="NF045510">
    <property type="entry name" value="4Cys_prefix_kin"/>
    <property type="match status" value="1"/>
</dbReference>
<dbReference type="Proteomes" id="UP000248857">
    <property type="component" value="Unassembled WGS sequence"/>
</dbReference>
<dbReference type="InterPro" id="IPR011009">
    <property type="entry name" value="Kinase-like_dom_sf"/>
</dbReference>
<evidence type="ECO:0000256" key="9">
    <source>
        <dbReference type="SAM" id="MobiDB-lite"/>
    </source>
</evidence>
<keyword evidence="2" id="KW-0723">Serine/threonine-protein kinase</keyword>
<evidence type="ECO:0000256" key="1">
    <source>
        <dbReference type="ARBA" id="ARBA00012513"/>
    </source>
</evidence>
<feature type="transmembrane region" description="Helical" evidence="10">
    <location>
        <begin position="347"/>
        <end position="367"/>
    </location>
</feature>
<dbReference type="GO" id="GO:0106310">
    <property type="term" value="F:protein serine kinase activity"/>
    <property type="evidence" value="ECO:0007669"/>
    <property type="project" value="RHEA"/>
</dbReference>
<dbReference type="Pfam" id="PF00069">
    <property type="entry name" value="Pkinase"/>
    <property type="match status" value="1"/>
</dbReference>
<dbReference type="InterPro" id="IPR008271">
    <property type="entry name" value="Ser/Thr_kinase_AS"/>
</dbReference>
<keyword evidence="6" id="KW-0067">ATP-binding</keyword>
<evidence type="ECO:0000256" key="2">
    <source>
        <dbReference type="ARBA" id="ARBA00022527"/>
    </source>
</evidence>
<feature type="transmembrane region" description="Helical" evidence="10">
    <location>
        <begin position="670"/>
        <end position="693"/>
    </location>
</feature>
<dbReference type="OrthoDB" id="428645at2"/>
<dbReference type="SUPFAM" id="SSF56112">
    <property type="entry name" value="Protein kinase-like (PK-like)"/>
    <property type="match status" value="1"/>
</dbReference>
<evidence type="ECO:0000313" key="13">
    <source>
        <dbReference type="Proteomes" id="UP000248857"/>
    </source>
</evidence>
<evidence type="ECO:0000256" key="8">
    <source>
        <dbReference type="ARBA" id="ARBA00048679"/>
    </source>
</evidence>
<feature type="domain" description="Protein kinase" evidence="11">
    <location>
        <begin position="37"/>
        <end position="292"/>
    </location>
</feature>
<dbReference type="GO" id="GO:0004674">
    <property type="term" value="F:protein serine/threonine kinase activity"/>
    <property type="evidence" value="ECO:0007669"/>
    <property type="project" value="UniProtKB-KW"/>
</dbReference>
<keyword evidence="4" id="KW-0547">Nucleotide-binding</keyword>
<dbReference type="SMART" id="SM00220">
    <property type="entry name" value="S_TKc"/>
    <property type="match status" value="1"/>
</dbReference>
<keyword evidence="10" id="KW-0472">Membrane</keyword>
<keyword evidence="3 12" id="KW-0808">Transferase</keyword>
<accession>A0A2W1JNN3</accession>
<dbReference type="PANTHER" id="PTHR24363:SF0">
    <property type="entry name" value="SERINE_THREONINE KINASE LIKE DOMAIN CONTAINING 1"/>
    <property type="match status" value="1"/>
</dbReference>
<evidence type="ECO:0000313" key="12">
    <source>
        <dbReference type="EMBL" id="PZD70861.1"/>
    </source>
</evidence>
<reference evidence="12 13" key="1">
    <citation type="journal article" date="2018" name="Sci. Rep.">
        <title>A novel species of the marine cyanobacterium Acaryochloris with a unique pigment content and lifestyle.</title>
        <authorList>
            <person name="Partensky F."/>
            <person name="Six C."/>
            <person name="Ratin M."/>
            <person name="Garczarek L."/>
            <person name="Vaulot D."/>
            <person name="Probert I."/>
            <person name="Calteau A."/>
            <person name="Gourvil P."/>
            <person name="Marie D."/>
            <person name="Grebert T."/>
            <person name="Bouchier C."/>
            <person name="Le Panse S."/>
            <person name="Gachenot M."/>
            <person name="Rodriguez F."/>
            <person name="Garrido J.L."/>
        </authorList>
    </citation>
    <scope>NUCLEOTIDE SEQUENCE [LARGE SCALE GENOMIC DNA]</scope>
    <source>
        <strain evidence="12 13">RCC1774</strain>
    </source>
</reference>
<comment type="catalytic activity">
    <reaction evidence="8">
        <text>L-seryl-[protein] + ATP = O-phospho-L-seryl-[protein] + ADP + H(+)</text>
        <dbReference type="Rhea" id="RHEA:17989"/>
        <dbReference type="Rhea" id="RHEA-COMP:9863"/>
        <dbReference type="Rhea" id="RHEA-COMP:11604"/>
        <dbReference type="ChEBI" id="CHEBI:15378"/>
        <dbReference type="ChEBI" id="CHEBI:29999"/>
        <dbReference type="ChEBI" id="CHEBI:30616"/>
        <dbReference type="ChEBI" id="CHEBI:83421"/>
        <dbReference type="ChEBI" id="CHEBI:456216"/>
        <dbReference type="EC" id="2.7.11.1"/>
    </reaction>
</comment>
<dbReference type="InterPro" id="IPR007890">
    <property type="entry name" value="CHASE2"/>
</dbReference>
<dbReference type="RefSeq" id="WP_110988603.1">
    <property type="nucleotide sequence ID" value="NZ_CAWNWM010000026.1"/>
</dbReference>